<dbReference type="CDD" id="cd00077">
    <property type="entry name" value="HDc"/>
    <property type="match status" value="1"/>
</dbReference>
<keyword evidence="7" id="KW-0175">Coiled coil</keyword>
<dbReference type="AlphaFoldDB" id="A0A0R2JTN1"/>
<proteinExistence type="inferred from homology"/>
<feature type="coiled-coil region" evidence="7">
    <location>
        <begin position="102"/>
        <end position="136"/>
    </location>
</feature>
<reference evidence="9 10" key="1">
    <citation type="journal article" date="2015" name="Genome Announc.">
        <title>Expanding the biotechnology potential of lactobacilli through comparative genomics of 213 strains and associated genera.</title>
        <authorList>
            <person name="Sun Z."/>
            <person name="Harris H.M."/>
            <person name="McCann A."/>
            <person name="Guo C."/>
            <person name="Argimon S."/>
            <person name="Zhang W."/>
            <person name="Yang X."/>
            <person name="Jeffery I.B."/>
            <person name="Cooney J.C."/>
            <person name="Kagawa T.F."/>
            <person name="Liu W."/>
            <person name="Song Y."/>
            <person name="Salvetti E."/>
            <person name="Wrobel A."/>
            <person name="Rasinkangas P."/>
            <person name="Parkhill J."/>
            <person name="Rea M.C."/>
            <person name="O'Sullivan O."/>
            <person name="Ritari J."/>
            <person name="Douillard F.P."/>
            <person name="Paul Ross R."/>
            <person name="Yang R."/>
            <person name="Briner A.E."/>
            <person name="Felis G.E."/>
            <person name="de Vos W.M."/>
            <person name="Barrangou R."/>
            <person name="Klaenhammer T.R."/>
            <person name="Caufield P.W."/>
            <person name="Cui Y."/>
            <person name="Zhang H."/>
            <person name="O'Toole P.W."/>
        </authorList>
    </citation>
    <scope>NUCLEOTIDE SEQUENCE [LARGE SCALE GENOMIC DNA]</scope>
    <source>
        <strain evidence="9 10">DSM 20690</strain>
    </source>
</reference>
<dbReference type="OrthoDB" id="9803205at2"/>
<comment type="similarity">
    <text evidence="5">Belongs to the RNase Y family.</text>
</comment>
<accession>A0A0R2JTN1</accession>
<evidence type="ECO:0000256" key="2">
    <source>
        <dbReference type="ARBA" id="ARBA00022759"/>
    </source>
</evidence>
<dbReference type="Pfam" id="PF12072">
    <property type="entry name" value="RNase_Y_N"/>
    <property type="match status" value="1"/>
</dbReference>
<dbReference type="InterPro" id="IPR003607">
    <property type="entry name" value="HD/PDEase_dom"/>
</dbReference>
<dbReference type="GO" id="GO:0016787">
    <property type="term" value="F:hydrolase activity"/>
    <property type="evidence" value="ECO:0007669"/>
    <property type="project" value="UniProtKB-KW"/>
</dbReference>
<dbReference type="GO" id="GO:0006402">
    <property type="term" value="P:mRNA catabolic process"/>
    <property type="evidence" value="ECO:0007669"/>
    <property type="project" value="UniProtKB-UniRule"/>
</dbReference>
<name>A0A0R2JTN1_9LACO</name>
<dbReference type="SUPFAM" id="SSF54791">
    <property type="entry name" value="Eukaryotic type KH-domain (KH-domain type I)"/>
    <property type="match status" value="1"/>
</dbReference>
<comment type="function">
    <text evidence="5">Endoribonuclease that initiates mRNA decay.</text>
</comment>
<comment type="caution">
    <text evidence="9">The sequence shown here is derived from an EMBL/GenBank/DDBJ whole genome shotgun (WGS) entry which is preliminary data.</text>
</comment>
<evidence type="ECO:0000313" key="9">
    <source>
        <dbReference type="EMBL" id="KRN80449.1"/>
    </source>
</evidence>
<dbReference type="GO" id="GO:0004521">
    <property type="term" value="F:RNA endonuclease activity"/>
    <property type="evidence" value="ECO:0007669"/>
    <property type="project" value="UniProtKB-UniRule"/>
</dbReference>
<feature type="coiled-coil region" evidence="7">
    <location>
        <begin position="23"/>
        <end position="72"/>
    </location>
</feature>
<dbReference type="EMBL" id="JQBT01000010">
    <property type="protein sequence ID" value="KRN80449.1"/>
    <property type="molecule type" value="Genomic_DNA"/>
</dbReference>
<evidence type="ECO:0000259" key="8">
    <source>
        <dbReference type="PROSITE" id="PS51831"/>
    </source>
</evidence>
<evidence type="ECO:0000256" key="3">
    <source>
        <dbReference type="ARBA" id="ARBA00022801"/>
    </source>
</evidence>
<dbReference type="GeneID" id="61249465"/>
<dbReference type="Gene3D" id="1.10.3210.10">
    <property type="entry name" value="Hypothetical protein af1432"/>
    <property type="match status" value="1"/>
</dbReference>
<evidence type="ECO:0000313" key="10">
    <source>
        <dbReference type="Proteomes" id="UP000051565"/>
    </source>
</evidence>
<sequence>MLILVAGVAALVIGVVGGYQIENKNLNKRLSVAQRTAEDLEIKNQAKIKDAVAKINQDIEEEVQDFKTEEEQDLLEQQTENQTRNEHLDVREKSLNSFSDRLDKIQESLQARQNDLQELQSQIDRTKNESKELQRKRHEIVYAKSGLSKEQAEQLVIQNTKTSLNRDYEITTRENHDFMVLNAAKDARNIMVEALQDGPVDVPRDHIERNITIPDEKIRNKVTGKNEQRLRLIETLTGVDLIFNPEAEETLIISTSDPIRREIARNAINEIIAARQINTGLIENIVSNAQQHVMDNLRIFGETTCSNLHIGWVDPDMMKLFGRLQYRTSYGQNVLQHSVEVAQLCGVMAAELGMDVQIAKRAGLFHDIGKAVDREVNGTHVELGVKIAETYGENPVVINSIAASHGDVDSDNPVSTLVRIADSMSGARPGARSESVEEYINRLKGLERIANAHAGVRDSYAIQAGREIRIIVDPKQMNDQQSDELTEQVCEQIEDELTYPGKIKVTTIRKLAAVQYVGGKPVPRKKHAS</sequence>
<dbReference type="EC" id="3.1.-.-" evidence="5 6"/>
<dbReference type="InterPro" id="IPR036612">
    <property type="entry name" value="KH_dom_type_1_sf"/>
</dbReference>
<dbReference type="NCBIfam" id="TIGR03319">
    <property type="entry name" value="RNase_Y"/>
    <property type="match status" value="1"/>
</dbReference>
<dbReference type="InterPro" id="IPR006674">
    <property type="entry name" value="HD_domain"/>
</dbReference>
<dbReference type="GO" id="GO:0003723">
    <property type="term" value="F:RNA binding"/>
    <property type="evidence" value="ECO:0007669"/>
    <property type="project" value="UniProtKB-UniRule"/>
</dbReference>
<protein>
    <recommendedName>
        <fullName evidence="5 6">Ribonuclease Y</fullName>
        <shortName evidence="5">RNase Y</shortName>
        <ecNumber evidence="5 6">3.1.-.-</ecNumber>
    </recommendedName>
</protein>
<dbReference type="SUPFAM" id="SSF109604">
    <property type="entry name" value="HD-domain/PDEase-like"/>
    <property type="match status" value="1"/>
</dbReference>
<dbReference type="STRING" id="53444.AYR59_01040"/>
<dbReference type="HAMAP" id="MF_00335">
    <property type="entry name" value="RNase_Y"/>
    <property type="match status" value="1"/>
</dbReference>
<evidence type="ECO:0000256" key="5">
    <source>
        <dbReference type="HAMAP-Rule" id="MF_00335"/>
    </source>
</evidence>
<keyword evidence="3 5" id="KW-0378">Hydrolase</keyword>
<organism evidence="9 10">
    <name type="scientific">Fructilactobacillus lindneri DSM 20690 = JCM 11027</name>
    <dbReference type="NCBI Taxonomy" id="1122148"/>
    <lineage>
        <taxon>Bacteria</taxon>
        <taxon>Bacillati</taxon>
        <taxon>Bacillota</taxon>
        <taxon>Bacilli</taxon>
        <taxon>Lactobacillales</taxon>
        <taxon>Lactobacillaceae</taxon>
        <taxon>Fructilactobacillus</taxon>
    </lineage>
</organism>
<dbReference type="Proteomes" id="UP000051565">
    <property type="component" value="Unassembled WGS sequence"/>
</dbReference>
<feature type="domain" description="HD" evidence="8">
    <location>
        <begin position="334"/>
        <end position="427"/>
    </location>
</feature>
<keyword evidence="2 5" id="KW-0255">Endonuclease</keyword>
<evidence type="ECO:0000256" key="4">
    <source>
        <dbReference type="ARBA" id="ARBA00022884"/>
    </source>
</evidence>
<dbReference type="NCBIfam" id="TIGR00277">
    <property type="entry name" value="HDIG"/>
    <property type="match status" value="1"/>
</dbReference>
<dbReference type="PATRIC" id="fig|1122148.6.peg.28"/>
<dbReference type="PROSITE" id="PS51831">
    <property type="entry name" value="HD"/>
    <property type="match status" value="1"/>
</dbReference>
<dbReference type="SMART" id="SM00471">
    <property type="entry name" value="HDc"/>
    <property type="match status" value="1"/>
</dbReference>
<keyword evidence="1 5" id="KW-0540">Nuclease</keyword>
<dbReference type="InterPro" id="IPR006675">
    <property type="entry name" value="HDIG_dom"/>
</dbReference>
<gene>
    <name evidence="5" type="primary">rny</name>
    <name evidence="9" type="ORF">IV52_GL000023</name>
</gene>
<keyword evidence="10" id="KW-1185">Reference proteome</keyword>
<dbReference type="InterPro" id="IPR022711">
    <property type="entry name" value="RNase_Y_N"/>
</dbReference>
<dbReference type="Pfam" id="PF01966">
    <property type="entry name" value="HD"/>
    <property type="match status" value="1"/>
</dbReference>
<dbReference type="GO" id="GO:0005886">
    <property type="term" value="C:plasma membrane"/>
    <property type="evidence" value="ECO:0007669"/>
    <property type="project" value="UniProtKB-UniRule"/>
</dbReference>
<dbReference type="RefSeq" id="WP_054646606.1">
    <property type="nucleotide sequence ID" value="NZ_FUXS01000006.1"/>
</dbReference>
<dbReference type="InterPro" id="IPR017705">
    <property type="entry name" value="Ribonuclease_Y"/>
</dbReference>
<evidence type="ECO:0000256" key="1">
    <source>
        <dbReference type="ARBA" id="ARBA00022722"/>
    </source>
</evidence>
<keyword evidence="4 5" id="KW-0694">RNA-binding</keyword>
<evidence type="ECO:0000256" key="7">
    <source>
        <dbReference type="SAM" id="Coils"/>
    </source>
</evidence>
<evidence type="ECO:0000256" key="6">
    <source>
        <dbReference type="NCBIfam" id="TIGR03319"/>
    </source>
</evidence>